<feature type="compositionally biased region" description="Basic and acidic residues" evidence="1">
    <location>
        <begin position="127"/>
        <end position="136"/>
    </location>
</feature>
<protein>
    <submittedName>
        <fullName evidence="2">Uncharacterized protein</fullName>
    </submittedName>
</protein>
<dbReference type="Proteomes" id="UP001152622">
    <property type="component" value="Chromosome 3"/>
</dbReference>
<feature type="compositionally biased region" description="Basic and acidic residues" evidence="1">
    <location>
        <begin position="1"/>
        <end position="12"/>
    </location>
</feature>
<reference evidence="2" key="1">
    <citation type="journal article" date="2023" name="Science">
        <title>Genome structures resolve the early diversification of teleost fishes.</title>
        <authorList>
            <person name="Parey E."/>
            <person name="Louis A."/>
            <person name="Montfort J."/>
            <person name="Bouchez O."/>
            <person name="Roques C."/>
            <person name="Iampietro C."/>
            <person name="Lluch J."/>
            <person name="Castinel A."/>
            <person name="Donnadieu C."/>
            <person name="Desvignes T."/>
            <person name="Floi Bucao C."/>
            <person name="Jouanno E."/>
            <person name="Wen M."/>
            <person name="Mejri S."/>
            <person name="Dirks R."/>
            <person name="Jansen H."/>
            <person name="Henkel C."/>
            <person name="Chen W.J."/>
            <person name="Zahm M."/>
            <person name="Cabau C."/>
            <person name="Klopp C."/>
            <person name="Thompson A.W."/>
            <person name="Robinson-Rechavi M."/>
            <person name="Braasch I."/>
            <person name="Lecointre G."/>
            <person name="Bobe J."/>
            <person name="Postlethwait J.H."/>
            <person name="Berthelot C."/>
            <person name="Roest Crollius H."/>
            <person name="Guiguen Y."/>
        </authorList>
    </citation>
    <scope>NUCLEOTIDE SEQUENCE</scope>
    <source>
        <strain evidence="2">WJC10195</strain>
    </source>
</reference>
<gene>
    <name evidence="2" type="ORF">SKAU_G00108260</name>
</gene>
<feature type="compositionally biased region" description="Basic and acidic residues" evidence="1">
    <location>
        <begin position="32"/>
        <end position="44"/>
    </location>
</feature>
<name>A0A9Q1G0P7_SYNKA</name>
<feature type="compositionally biased region" description="Low complexity" evidence="1">
    <location>
        <begin position="166"/>
        <end position="181"/>
    </location>
</feature>
<feature type="region of interest" description="Disordered" evidence="1">
    <location>
        <begin position="1"/>
        <end position="65"/>
    </location>
</feature>
<evidence type="ECO:0000256" key="1">
    <source>
        <dbReference type="SAM" id="MobiDB-lite"/>
    </source>
</evidence>
<proteinExistence type="predicted"/>
<evidence type="ECO:0000313" key="3">
    <source>
        <dbReference type="Proteomes" id="UP001152622"/>
    </source>
</evidence>
<feature type="region of interest" description="Disordered" evidence="1">
    <location>
        <begin position="120"/>
        <end position="181"/>
    </location>
</feature>
<keyword evidence="3" id="KW-1185">Reference proteome</keyword>
<sequence length="181" mass="19485">MERGQCGDERPTGPDSVGAKNGIRRPNRAPQRQREATVHPHINEEGEPVSGTPLSRAGGTQAPGCSRAYNKALLLSARGMLVPVLGRQTMPDRPLQLYSLGTSLPSYKTMKMEDVRKLASDNTNSHSHGEPSECRRSPGMCEGRSGGSLRRSPWGLSRHGATALPRARLSSSQAAARSHQP</sequence>
<comment type="caution">
    <text evidence="2">The sequence shown here is derived from an EMBL/GenBank/DDBJ whole genome shotgun (WGS) entry which is preliminary data.</text>
</comment>
<dbReference type="EMBL" id="JAINUF010000003">
    <property type="protein sequence ID" value="KAJ8370798.1"/>
    <property type="molecule type" value="Genomic_DNA"/>
</dbReference>
<organism evidence="2 3">
    <name type="scientific">Synaphobranchus kaupii</name>
    <name type="common">Kaup's arrowtooth eel</name>
    <dbReference type="NCBI Taxonomy" id="118154"/>
    <lineage>
        <taxon>Eukaryota</taxon>
        <taxon>Metazoa</taxon>
        <taxon>Chordata</taxon>
        <taxon>Craniata</taxon>
        <taxon>Vertebrata</taxon>
        <taxon>Euteleostomi</taxon>
        <taxon>Actinopterygii</taxon>
        <taxon>Neopterygii</taxon>
        <taxon>Teleostei</taxon>
        <taxon>Anguilliformes</taxon>
        <taxon>Synaphobranchidae</taxon>
        <taxon>Synaphobranchus</taxon>
    </lineage>
</organism>
<evidence type="ECO:0000313" key="2">
    <source>
        <dbReference type="EMBL" id="KAJ8370798.1"/>
    </source>
</evidence>
<dbReference type="AlphaFoldDB" id="A0A9Q1G0P7"/>
<accession>A0A9Q1G0P7</accession>